<evidence type="ECO:0000313" key="3">
    <source>
        <dbReference type="WBParaSite" id="GPLIN_000862600"/>
    </source>
</evidence>
<dbReference type="Proteomes" id="UP000050741">
    <property type="component" value="Unassembled WGS sequence"/>
</dbReference>
<dbReference type="InterPro" id="IPR043136">
    <property type="entry name" value="B30.2/SPRY_sf"/>
</dbReference>
<dbReference type="InterPro" id="IPR001870">
    <property type="entry name" value="B30.2/SPRY"/>
</dbReference>
<evidence type="ECO:0000259" key="1">
    <source>
        <dbReference type="PROSITE" id="PS50188"/>
    </source>
</evidence>
<reference evidence="2" key="1">
    <citation type="submission" date="2014-05" db="EMBL/GenBank/DDBJ databases">
        <title>The genome and life-stage specific transcriptomes of Globodera pallida elucidate key aspects of plant parasitism by a cyst nematode.</title>
        <authorList>
            <person name="Cotton J.A."/>
            <person name="Lilley C.J."/>
            <person name="Jones L.M."/>
            <person name="Kikuchi T."/>
            <person name="Reid A.J."/>
            <person name="Thorpe P."/>
            <person name="Tsai I.J."/>
            <person name="Beasley H."/>
            <person name="Blok V."/>
            <person name="Cock P.J.A."/>
            <person name="Van den Akker S.E."/>
            <person name="Holroyd N."/>
            <person name="Hunt M."/>
            <person name="Mantelin S."/>
            <person name="Naghra H."/>
            <person name="Pain A."/>
            <person name="Palomares-Rius J.E."/>
            <person name="Zarowiecki M."/>
            <person name="Berriman M."/>
            <person name="Jones J.T."/>
            <person name="Urwin P.E."/>
        </authorList>
    </citation>
    <scope>NUCLEOTIDE SEQUENCE [LARGE SCALE GENOMIC DNA]</scope>
    <source>
        <strain evidence="2">Lindley</strain>
    </source>
</reference>
<proteinExistence type="predicted"/>
<name>A0A183C6Y0_GLOPA</name>
<accession>A0A183C6Y0</accession>
<dbReference type="Gene3D" id="2.60.120.920">
    <property type="match status" value="1"/>
</dbReference>
<dbReference type="WBParaSite" id="GPLIN_000862600">
    <property type="protein sequence ID" value="GPLIN_000862600"/>
    <property type="gene ID" value="GPLIN_000862600"/>
</dbReference>
<keyword evidence="2" id="KW-1185">Reference proteome</keyword>
<evidence type="ECO:0000313" key="2">
    <source>
        <dbReference type="Proteomes" id="UP000050741"/>
    </source>
</evidence>
<dbReference type="AlphaFoldDB" id="A0A183C6Y0"/>
<sequence length="169" mass="18313">MSHSPFWNGTAKIRNIGTLRKNGTGTSLEFLIKQGLPDEGWVYASNGINGIIVYGTVPFLPWKNKKTLSSAESFGVGDVVGCGVDLSTRQLICTKNGARLDIPDLFVSSTGDLFPFAMFRVPGGGPRAMFHVPGDGPRAMFHVPGGRRSNCKIEANFGPNFKYKFAVDK</sequence>
<dbReference type="InterPro" id="IPR003877">
    <property type="entry name" value="SPRY_dom"/>
</dbReference>
<dbReference type="Pfam" id="PF00622">
    <property type="entry name" value="SPRY"/>
    <property type="match status" value="1"/>
</dbReference>
<dbReference type="PROSITE" id="PS50188">
    <property type="entry name" value="B302_SPRY"/>
    <property type="match status" value="1"/>
</dbReference>
<reference evidence="3" key="2">
    <citation type="submission" date="2016-06" db="UniProtKB">
        <authorList>
            <consortium name="WormBaseParasite"/>
        </authorList>
    </citation>
    <scope>IDENTIFICATION</scope>
</reference>
<organism evidence="2 3">
    <name type="scientific">Globodera pallida</name>
    <name type="common">Potato cyst nematode worm</name>
    <name type="synonym">Heterodera pallida</name>
    <dbReference type="NCBI Taxonomy" id="36090"/>
    <lineage>
        <taxon>Eukaryota</taxon>
        <taxon>Metazoa</taxon>
        <taxon>Ecdysozoa</taxon>
        <taxon>Nematoda</taxon>
        <taxon>Chromadorea</taxon>
        <taxon>Rhabditida</taxon>
        <taxon>Tylenchina</taxon>
        <taxon>Tylenchomorpha</taxon>
        <taxon>Tylenchoidea</taxon>
        <taxon>Heteroderidae</taxon>
        <taxon>Heteroderinae</taxon>
        <taxon>Globodera</taxon>
    </lineage>
</organism>
<protein>
    <submittedName>
        <fullName evidence="3">B30.2/SPRY domain-containing protein</fullName>
    </submittedName>
</protein>
<feature type="domain" description="B30.2/SPRY" evidence="1">
    <location>
        <begin position="1"/>
        <end position="137"/>
    </location>
</feature>